<name>A0A9E4DRH8_9ENTE</name>
<protein>
    <submittedName>
        <fullName evidence="2">Helix-turn-helix domain-containing protein</fullName>
    </submittedName>
</protein>
<dbReference type="SUPFAM" id="SSF47413">
    <property type="entry name" value="lambda repressor-like DNA-binding domains"/>
    <property type="match status" value="1"/>
</dbReference>
<dbReference type="Gene3D" id="1.10.260.40">
    <property type="entry name" value="lambda repressor-like DNA-binding domains"/>
    <property type="match status" value="1"/>
</dbReference>
<accession>A0A9E4DRH8</accession>
<evidence type="ECO:0000313" key="2">
    <source>
        <dbReference type="EMBL" id="MCC9273628.1"/>
    </source>
</evidence>
<evidence type="ECO:0000259" key="1">
    <source>
        <dbReference type="PROSITE" id="PS50943"/>
    </source>
</evidence>
<proteinExistence type="predicted"/>
<evidence type="ECO:0000313" key="3">
    <source>
        <dbReference type="Proteomes" id="UP000813384"/>
    </source>
</evidence>
<dbReference type="InterPro" id="IPR010982">
    <property type="entry name" value="Lambda_DNA-bd_dom_sf"/>
</dbReference>
<comment type="caution">
    <text evidence="2">The sequence shown here is derived from an EMBL/GenBank/DDBJ whole genome shotgun (WGS) entry which is preliminary data.</text>
</comment>
<dbReference type="AlphaFoldDB" id="A0A9E4DRH8"/>
<dbReference type="Pfam" id="PF18710">
    <property type="entry name" value="ComR_TPR"/>
    <property type="match status" value="1"/>
</dbReference>
<dbReference type="GO" id="GO:0003677">
    <property type="term" value="F:DNA binding"/>
    <property type="evidence" value="ECO:0007669"/>
    <property type="project" value="InterPro"/>
</dbReference>
<dbReference type="InterPro" id="IPR001387">
    <property type="entry name" value="Cro/C1-type_HTH"/>
</dbReference>
<organism evidence="2 3">
    <name type="scientific">Enterococcus aquimarinus</name>
    <dbReference type="NCBI Taxonomy" id="328396"/>
    <lineage>
        <taxon>Bacteria</taxon>
        <taxon>Bacillati</taxon>
        <taxon>Bacillota</taxon>
        <taxon>Bacilli</taxon>
        <taxon>Lactobacillales</taxon>
        <taxon>Enterococcaceae</taxon>
        <taxon>Enterococcus</taxon>
    </lineage>
</organism>
<gene>
    <name evidence="2" type="ORF">K8V42_04995</name>
</gene>
<dbReference type="PROSITE" id="PS50943">
    <property type="entry name" value="HTH_CROC1"/>
    <property type="match status" value="1"/>
</dbReference>
<reference evidence="2" key="2">
    <citation type="submission" date="2021-11" db="EMBL/GenBank/DDBJ databases">
        <authorList>
            <person name="Gilroy R."/>
        </authorList>
    </citation>
    <scope>NUCLEOTIDE SEQUENCE</scope>
    <source>
        <strain evidence="2">150</strain>
    </source>
</reference>
<dbReference type="Pfam" id="PF01381">
    <property type="entry name" value="HTH_3"/>
    <property type="match status" value="1"/>
</dbReference>
<dbReference type="EMBL" id="JAJJVO010000077">
    <property type="protein sequence ID" value="MCC9273628.1"/>
    <property type="molecule type" value="Genomic_DNA"/>
</dbReference>
<dbReference type="CDD" id="cd00093">
    <property type="entry name" value="HTH_XRE"/>
    <property type="match status" value="1"/>
</dbReference>
<reference evidence="2" key="1">
    <citation type="journal article" date="2021" name="PeerJ">
        <title>Extensive microbial diversity within the chicken gut microbiome revealed by metagenomics and culture.</title>
        <authorList>
            <person name="Gilroy R."/>
            <person name="Ravi A."/>
            <person name="Getino M."/>
            <person name="Pursley I."/>
            <person name="Horton D.L."/>
            <person name="Alikhan N.F."/>
            <person name="Baker D."/>
            <person name="Gharbi K."/>
            <person name="Hall N."/>
            <person name="Watson M."/>
            <person name="Adriaenssens E.M."/>
            <person name="Foster-Nyarko E."/>
            <person name="Jarju S."/>
            <person name="Secka A."/>
            <person name="Antonio M."/>
            <person name="Oren A."/>
            <person name="Chaudhuri R.R."/>
            <person name="La Ragione R."/>
            <person name="Hildebrand F."/>
            <person name="Pallen M.J."/>
        </authorList>
    </citation>
    <scope>NUCLEOTIDE SEQUENCE</scope>
    <source>
        <strain evidence="2">150</strain>
    </source>
</reference>
<sequence length="304" mass="35519">MKLSLGRKIRAAREKQKLTREMVCEDESNITIRQLARIETGKSLPTLTKLTFLADKLNISLNYLMDDSYIELSKEYIILKNKIIKQTIYKDPTRVEKINLLFDQMYGEFYDSIGESEQVVIDVLKATTDVLVFENIQFESGLLKEYLQQSLIKQELIEIDFLLIYLYLLYTYGKSTSYKMTSTTNKVLKKIISNSNYSNDLNAYLAIRVHIFALHFLSELKDYETYKKLLDISKMISEENQEFQKKPILQMMEAKYLLFHLSDIEKAKETYVVAAQTAMLLGDNIAHNQILLEMDKDLKLFETI</sequence>
<feature type="domain" description="HTH cro/C1-type" evidence="1">
    <location>
        <begin position="9"/>
        <end position="64"/>
    </location>
</feature>
<dbReference type="InterPro" id="IPR040799">
    <property type="entry name" value="ComR_TPR"/>
</dbReference>
<dbReference type="Proteomes" id="UP000813384">
    <property type="component" value="Unassembled WGS sequence"/>
</dbReference>
<dbReference type="SMART" id="SM00530">
    <property type="entry name" value="HTH_XRE"/>
    <property type="match status" value="1"/>
</dbReference>